<accession>A0AAE1CEY1</accession>
<proteinExistence type="predicted"/>
<sequence>MPMSRFWSLVFLGGAAYPSSPDEEAFIKLLVSEAAFAEVSMAVGMQYWSPDASCQQKAVAHSCKATNLVVQRIQSGSAHTVAVLGAVLSMAVGERLAHNDATWDMHVGGLANMIADGYARGEREPPEVICHFLIIDSVNQLFNFPLVYQSKVIDVIRLYGDHPVLKVANIIDSLVRLQDSIAVHRSTSSTGPDVTREAKEIKQKWNTLLCLTRALRLESKNPFVQATSRAIELVLHLSWPSSGASRTDLTPLASELKQALCQIPVRPCLFMDLTSCQLMLGAIAAAEGSEVKAWFVGRMTRAALALRSRGCVRPLDILDKGFVSDVPLVARFRGLWKELYD</sequence>
<keyword evidence="2" id="KW-1185">Reference proteome</keyword>
<evidence type="ECO:0000313" key="1">
    <source>
        <dbReference type="EMBL" id="KAK3692007.1"/>
    </source>
</evidence>
<evidence type="ECO:0000313" key="2">
    <source>
        <dbReference type="Proteomes" id="UP001270362"/>
    </source>
</evidence>
<name>A0AAE1CEY1_9PEZI</name>
<reference evidence="1" key="1">
    <citation type="journal article" date="2023" name="Mol. Phylogenet. Evol.">
        <title>Genome-scale phylogeny and comparative genomics of the fungal order Sordariales.</title>
        <authorList>
            <person name="Hensen N."/>
            <person name="Bonometti L."/>
            <person name="Westerberg I."/>
            <person name="Brannstrom I.O."/>
            <person name="Guillou S."/>
            <person name="Cros-Aarteil S."/>
            <person name="Calhoun S."/>
            <person name="Haridas S."/>
            <person name="Kuo A."/>
            <person name="Mondo S."/>
            <person name="Pangilinan J."/>
            <person name="Riley R."/>
            <person name="LaButti K."/>
            <person name="Andreopoulos B."/>
            <person name="Lipzen A."/>
            <person name="Chen C."/>
            <person name="Yan M."/>
            <person name="Daum C."/>
            <person name="Ng V."/>
            <person name="Clum A."/>
            <person name="Steindorff A."/>
            <person name="Ohm R.A."/>
            <person name="Martin F."/>
            <person name="Silar P."/>
            <person name="Natvig D.O."/>
            <person name="Lalanne C."/>
            <person name="Gautier V."/>
            <person name="Ament-Velasquez S.L."/>
            <person name="Kruys A."/>
            <person name="Hutchinson M.I."/>
            <person name="Powell A.J."/>
            <person name="Barry K."/>
            <person name="Miller A.N."/>
            <person name="Grigoriev I.V."/>
            <person name="Debuchy R."/>
            <person name="Gladieux P."/>
            <person name="Hiltunen Thoren M."/>
            <person name="Johannesson H."/>
        </authorList>
    </citation>
    <scope>NUCLEOTIDE SEQUENCE</scope>
    <source>
        <strain evidence="1">CBS 314.62</strain>
    </source>
</reference>
<organism evidence="1 2">
    <name type="scientific">Podospora appendiculata</name>
    <dbReference type="NCBI Taxonomy" id="314037"/>
    <lineage>
        <taxon>Eukaryota</taxon>
        <taxon>Fungi</taxon>
        <taxon>Dikarya</taxon>
        <taxon>Ascomycota</taxon>
        <taxon>Pezizomycotina</taxon>
        <taxon>Sordariomycetes</taxon>
        <taxon>Sordariomycetidae</taxon>
        <taxon>Sordariales</taxon>
        <taxon>Podosporaceae</taxon>
        <taxon>Podospora</taxon>
    </lineage>
</organism>
<protein>
    <submittedName>
        <fullName evidence="1">Uncharacterized protein</fullName>
    </submittedName>
</protein>
<dbReference type="AlphaFoldDB" id="A0AAE1CEY1"/>
<dbReference type="EMBL" id="JAULSO010000001">
    <property type="protein sequence ID" value="KAK3692007.1"/>
    <property type="molecule type" value="Genomic_DNA"/>
</dbReference>
<dbReference type="Proteomes" id="UP001270362">
    <property type="component" value="Unassembled WGS sequence"/>
</dbReference>
<reference evidence="1" key="2">
    <citation type="submission" date="2023-06" db="EMBL/GenBank/DDBJ databases">
        <authorList>
            <consortium name="Lawrence Berkeley National Laboratory"/>
            <person name="Haridas S."/>
            <person name="Hensen N."/>
            <person name="Bonometti L."/>
            <person name="Westerberg I."/>
            <person name="Brannstrom I.O."/>
            <person name="Guillou S."/>
            <person name="Cros-Aarteil S."/>
            <person name="Calhoun S."/>
            <person name="Kuo A."/>
            <person name="Mondo S."/>
            <person name="Pangilinan J."/>
            <person name="Riley R."/>
            <person name="Labutti K."/>
            <person name="Andreopoulos B."/>
            <person name="Lipzen A."/>
            <person name="Chen C."/>
            <person name="Yanf M."/>
            <person name="Daum C."/>
            <person name="Ng V."/>
            <person name="Clum A."/>
            <person name="Steindorff A."/>
            <person name="Ohm R."/>
            <person name="Martin F."/>
            <person name="Silar P."/>
            <person name="Natvig D."/>
            <person name="Lalanne C."/>
            <person name="Gautier V."/>
            <person name="Ament-Velasquez S.L."/>
            <person name="Kruys A."/>
            <person name="Hutchinson M.I."/>
            <person name="Powell A.J."/>
            <person name="Barry K."/>
            <person name="Miller A.N."/>
            <person name="Grigoriev I.V."/>
            <person name="Debuchy R."/>
            <person name="Gladieux P."/>
            <person name="Thoren M.H."/>
            <person name="Johannesson H."/>
        </authorList>
    </citation>
    <scope>NUCLEOTIDE SEQUENCE</scope>
    <source>
        <strain evidence="1">CBS 314.62</strain>
    </source>
</reference>
<comment type="caution">
    <text evidence="1">The sequence shown here is derived from an EMBL/GenBank/DDBJ whole genome shotgun (WGS) entry which is preliminary data.</text>
</comment>
<gene>
    <name evidence="1" type="ORF">B0T22DRAFT_634</name>
</gene>